<feature type="domain" description="Fibronectin type-III" evidence="3">
    <location>
        <begin position="202"/>
        <end position="295"/>
    </location>
</feature>
<dbReference type="SMART" id="SM00060">
    <property type="entry name" value="FN3"/>
    <property type="match status" value="4"/>
</dbReference>
<reference evidence="4 5" key="1">
    <citation type="submission" date="2019-05" db="EMBL/GenBank/DDBJ databases">
        <title>Draft genome sequence of Nonomuraea zeae DSM 100528.</title>
        <authorList>
            <person name="Saricaoglu S."/>
            <person name="Isik K."/>
        </authorList>
    </citation>
    <scope>NUCLEOTIDE SEQUENCE [LARGE SCALE GENOMIC DNA]</scope>
    <source>
        <strain evidence="4 5">DSM 100528</strain>
    </source>
</reference>
<dbReference type="InterPro" id="IPR036116">
    <property type="entry name" value="FN3_sf"/>
</dbReference>
<keyword evidence="2" id="KW-0624">Polysaccharide degradation</keyword>
<dbReference type="Pfam" id="PF13385">
    <property type="entry name" value="Laminin_G_3"/>
    <property type="match status" value="1"/>
</dbReference>
<evidence type="ECO:0000313" key="5">
    <source>
        <dbReference type="Proteomes" id="UP000306628"/>
    </source>
</evidence>
<gene>
    <name evidence="4" type="ORF">ETD85_60570</name>
</gene>
<dbReference type="RefSeq" id="WP_138698811.1">
    <property type="nucleotide sequence ID" value="NZ_VCKX01000531.1"/>
</dbReference>
<evidence type="ECO:0000256" key="2">
    <source>
        <dbReference type="ARBA" id="ARBA00023326"/>
    </source>
</evidence>
<dbReference type="Gene3D" id="2.60.120.200">
    <property type="match status" value="1"/>
</dbReference>
<name>A0A5S4F2I9_9ACTN</name>
<evidence type="ECO:0000256" key="1">
    <source>
        <dbReference type="ARBA" id="ARBA00023295"/>
    </source>
</evidence>
<proteinExistence type="predicted"/>
<keyword evidence="1" id="KW-0326">Glycosidase</keyword>
<dbReference type="InterPro" id="IPR003961">
    <property type="entry name" value="FN3_dom"/>
</dbReference>
<dbReference type="EMBL" id="VCKX01000531">
    <property type="protein sequence ID" value="TMR10325.1"/>
    <property type="molecule type" value="Genomic_DNA"/>
</dbReference>
<keyword evidence="5" id="KW-1185">Reference proteome</keyword>
<protein>
    <recommendedName>
        <fullName evidence="3">Fibronectin type-III domain-containing protein</fullName>
    </recommendedName>
</protein>
<dbReference type="GO" id="GO:0016798">
    <property type="term" value="F:hydrolase activity, acting on glycosyl bonds"/>
    <property type="evidence" value="ECO:0007669"/>
    <property type="project" value="UniProtKB-KW"/>
</dbReference>
<dbReference type="AlphaFoldDB" id="A0A5S4F2I9"/>
<keyword evidence="1" id="KW-0378">Hydrolase</keyword>
<accession>A0A5S4F2I9</accession>
<sequence length="919" mass="94842">MSMPLERPMPVLRYESAAGDPQPVCSLQATGLLQATCLSGFEPAAGTLAMWLLTTSATGTETLFSYTSQERAGVGPLTVRNAANLEIRLGTASGGPTGVAVNDGAWHRLVVTYKVAGPAGHYAVCVYLDEILAFSSPAGLPTAMRPMAGGDLAVGGGLAALVSEVQVWNSALTAEEVKKGQFRRAVPGTAGLVLHWPLDVPPPQNPSAAITPSPLRFRTGRLSATWAAPAGSPTGYHVRLGSLDGTWHETADTTGLSYTTQAHPLPAEIEVTVAGYTAAGPGPWSDPVRVTAFEPQVPDVRLAWDAATGRLAANWADLPQRESFTLERYEGGAATPASVQDGVQALTHDLTGRMDLDGTTRLDVRAFALGSLGPAQPRYAAPPPATLAARYRLADGTLVCSWTPPAGAEGLRLLVAPRDGGPPHAETLAGGATRHDVTRAAYPLSLGTVYDVRIRAFGGGAIGSWASVPVSPHDVAVPVLSWAYTPGTDALAVMWERVTPTATYEVRVLRNATEITGLTSLEPRYDVTSLLGAADAHTITVAAVDDGIMGPESVPVTPVALTPVLRHLVETHTIEVSWAAAQPAAYLRLSKAGTVFHAESSVTGGASVPAPAADFPGGTAVSCAIRALAPGSLGAVETASLTIDQLVTPVPVLECTTPSTRAARVVLTARWPAVNPGLTVAYQVQVTTDGTRGPVTDATGLSADVSDRLAVAGATSVSVRATTPGNVGAWSAASPIAAPTGTALAYDQDSGRIDATWTATGAEHCYAELTLAGAAEPAYRDWPDGTAQITLSEAERASAAQELTFRVRAIGGMALSPFATVTTALPPIPGPVLDPLTDTLSPARSIGASWRFEAANAGEGTLLGFTVTLTGPDGVVETRTIDDPAARQTTFTSESLAIGATYTVQARARVRRAGGVVQS</sequence>
<keyword evidence="2" id="KW-0119">Carbohydrate metabolism</keyword>
<evidence type="ECO:0000313" key="4">
    <source>
        <dbReference type="EMBL" id="TMR10325.1"/>
    </source>
</evidence>
<dbReference type="InterPro" id="IPR013320">
    <property type="entry name" value="ConA-like_dom_sf"/>
</dbReference>
<dbReference type="InterPro" id="IPR013783">
    <property type="entry name" value="Ig-like_fold"/>
</dbReference>
<feature type="non-terminal residue" evidence="4">
    <location>
        <position position="919"/>
    </location>
</feature>
<dbReference type="CDD" id="cd00063">
    <property type="entry name" value="FN3"/>
    <property type="match status" value="1"/>
</dbReference>
<dbReference type="SUPFAM" id="SSF49265">
    <property type="entry name" value="Fibronectin type III"/>
    <property type="match status" value="2"/>
</dbReference>
<dbReference type="Gene3D" id="2.60.40.10">
    <property type="entry name" value="Immunoglobulins"/>
    <property type="match status" value="2"/>
</dbReference>
<dbReference type="GO" id="GO:0000272">
    <property type="term" value="P:polysaccharide catabolic process"/>
    <property type="evidence" value="ECO:0007669"/>
    <property type="project" value="UniProtKB-KW"/>
</dbReference>
<dbReference type="PROSITE" id="PS50853">
    <property type="entry name" value="FN3"/>
    <property type="match status" value="1"/>
</dbReference>
<evidence type="ECO:0000259" key="3">
    <source>
        <dbReference type="PROSITE" id="PS50853"/>
    </source>
</evidence>
<dbReference type="SUPFAM" id="SSF49899">
    <property type="entry name" value="Concanavalin A-like lectins/glucanases"/>
    <property type="match status" value="1"/>
</dbReference>
<comment type="caution">
    <text evidence="4">The sequence shown here is derived from an EMBL/GenBank/DDBJ whole genome shotgun (WGS) entry which is preliminary data.</text>
</comment>
<dbReference type="Proteomes" id="UP000306628">
    <property type="component" value="Unassembled WGS sequence"/>
</dbReference>
<organism evidence="4 5">
    <name type="scientific">Nonomuraea zeae</name>
    <dbReference type="NCBI Taxonomy" id="1642303"/>
    <lineage>
        <taxon>Bacteria</taxon>
        <taxon>Bacillati</taxon>
        <taxon>Actinomycetota</taxon>
        <taxon>Actinomycetes</taxon>
        <taxon>Streptosporangiales</taxon>
        <taxon>Streptosporangiaceae</taxon>
        <taxon>Nonomuraea</taxon>
    </lineage>
</organism>